<accession>A0ABY2QF20</accession>
<organism evidence="6 7">
    <name type="scientific">Ollibium composti</name>
    <dbReference type="NCBI Taxonomy" id="2675109"/>
    <lineage>
        <taxon>Bacteria</taxon>
        <taxon>Pseudomonadati</taxon>
        <taxon>Pseudomonadota</taxon>
        <taxon>Alphaproteobacteria</taxon>
        <taxon>Hyphomicrobiales</taxon>
        <taxon>Phyllobacteriaceae</taxon>
        <taxon>Ollibium</taxon>
    </lineage>
</organism>
<evidence type="ECO:0000256" key="4">
    <source>
        <dbReference type="PROSITE-ProRule" id="PRU00335"/>
    </source>
</evidence>
<dbReference type="InterPro" id="IPR036271">
    <property type="entry name" value="Tet_transcr_reg_TetR-rel_C_sf"/>
</dbReference>
<dbReference type="InterPro" id="IPR001647">
    <property type="entry name" value="HTH_TetR"/>
</dbReference>
<dbReference type="Gene3D" id="1.10.357.10">
    <property type="entry name" value="Tetracycline Repressor, domain 2"/>
    <property type="match status" value="1"/>
</dbReference>
<dbReference type="InterPro" id="IPR009057">
    <property type="entry name" value="Homeodomain-like_sf"/>
</dbReference>
<proteinExistence type="predicted"/>
<dbReference type="SUPFAM" id="SSF46689">
    <property type="entry name" value="Homeodomain-like"/>
    <property type="match status" value="1"/>
</dbReference>
<dbReference type="PROSITE" id="PS50977">
    <property type="entry name" value="HTH_TETR_2"/>
    <property type="match status" value="1"/>
</dbReference>
<dbReference type="EMBL" id="SSNY01000001">
    <property type="protein sequence ID" value="THF59796.1"/>
    <property type="molecule type" value="Genomic_DNA"/>
</dbReference>
<evidence type="ECO:0000256" key="1">
    <source>
        <dbReference type="ARBA" id="ARBA00023015"/>
    </source>
</evidence>
<dbReference type="Pfam" id="PF00440">
    <property type="entry name" value="TetR_N"/>
    <property type="match status" value="1"/>
</dbReference>
<evidence type="ECO:0000313" key="7">
    <source>
        <dbReference type="Proteomes" id="UP000306441"/>
    </source>
</evidence>
<dbReference type="Pfam" id="PF16859">
    <property type="entry name" value="TetR_C_11"/>
    <property type="match status" value="1"/>
</dbReference>
<feature type="DNA-binding region" description="H-T-H motif" evidence="4">
    <location>
        <begin position="52"/>
        <end position="71"/>
    </location>
</feature>
<gene>
    <name evidence="6" type="ORF">E6C48_01725</name>
</gene>
<dbReference type="Proteomes" id="UP000306441">
    <property type="component" value="Unassembled WGS sequence"/>
</dbReference>
<evidence type="ECO:0000256" key="3">
    <source>
        <dbReference type="ARBA" id="ARBA00023163"/>
    </source>
</evidence>
<feature type="domain" description="HTH tetR-type" evidence="5">
    <location>
        <begin position="29"/>
        <end position="89"/>
    </location>
</feature>
<dbReference type="PANTHER" id="PTHR30055">
    <property type="entry name" value="HTH-TYPE TRANSCRIPTIONAL REGULATOR RUTR"/>
    <property type="match status" value="1"/>
</dbReference>
<protein>
    <submittedName>
        <fullName evidence="6">TetR/AcrR family transcriptional regulator</fullName>
    </submittedName>
</protein>
<evidence type="ECO:0000256" key="2">
    <source>
        <dbReference type="ARBA" id="ARBA00023125"/>
    </source>
</evidence>
<keyword evidence="1" id="KW-0805">Transcription regulation</keyword>
<keyword evidence="3" id="KW-0804">Transcription</keyword>
<name>A0ABY2QF20_9HYPH</name>
<evidence type="ECO:0000313" key="6">
    <source>
        <dbReference type="EMBL" id="THF59796.1"/>
    </source>
</evidence>
<dbReference type="PRINTS" id="PR00455">
    <property type="entry name" value="HTHTETR"/>
</dbReference>
<dbReference type="InterPro" id="IPR011075">
    <property type="entry name" value="TetR_C"/>
</dbReference>
<keyword evidence="7" id="KW-1185">Reference proteome</keyword>
<comment type="caution">
    <text evidence="6">The sequence shown here is derived from an EMBL/GenBank/DDBJ whole genome shotgun (WGS) entry which is preliminary data.</text>
</comment>
<dbReference type="InterPro" id="IPR050109">
    <property type="entry name" value="HTH-type_TetR-like_transc_reg"/>
</dbReference>
<dbReference type="RefSeq" id="WP_136353328.1">
    <property type="nucleotide sequence ID" value="NZ_SSNY01000001.1"/>
</dbReference>
<evidence type="ECO:0000259" key="5">
    <source>
        <dbReference type="PROSITE" id="PS50977"/>
    </source>
</evidence>
<dbReference type="SUPFAM" id="SSF48498">
    <property type="entry name" value="Tetracyclin repressor-like, C-terminal domain"/>
    <property type="match status" value="1"/>
</dbReference>
<dbReference type="PANTHER" id="PTHR30055:SF226">
    <property type="entry name" value="HTH-TYPE TRANSCRIPTIONAL REGULATOR PKSA"/>
    <property type="match status" value="1"/>
</dbReference>
<keyword evidence="2 4" id="KW-0238">DNA-binding</keyword>
<sequence>METLLGNLQKAIDGEAAAMLPCTRPERRERQVQRILEAAKACFVRAGFQGASMHDICTEAGMSPGALYRYFASKEAIIAAICEADRREDATLFKAVTAKADVIEGMVLGAMTHIRHMHESRAAPLFAEICAEAARNNAVESTCRCHVEQVQAMFRAYLGEAMDRGEIDPAVELDVVVPTLLAIINGMALNDLPARGVPLEKLETLVRATLIGILRPTGQPGEG</sequence>
<reference evidence="6 7" key="1">
    <citation type="submission" date="2019-04" db="EMBL/GenBank/DDBJ databases">
        <title>Mesorhizobium composti sp. nov., isolated from compost.</title>
        <authorList>
            <person name="Lin S.-Y."/>
            <person name="Hameed A."/>
            <person name="Hsieh Y.-T."/>
            <person name="Young C.-C."/>
        </authorList>
    </citation>
    <scope>NUCLEOTIDE SEQUENCE [LARGE SCALE GENOMIC DNA]</scope>
    <source>
        <strain evidence="6 7">CC-YTH430</strain>
    </source>
</reference>